<proteinExistence type="predicted"/>
<feature type="compositionally biased region" description="Basic residues" evidence="1">
    <location>
        <begin position="26"/>
        <end position="42"/>
    </location>
</feature>
<accession>A0A177TE48</accession>
<feature type="region of interest" description="Disordered" evidence="1">
    <location>
        <begin position="1"/>
        <end position="63"/>
    </location>
</feature>
<sequence length="124" mass="13946">MTPCNTPSVPQPKRGRGRPKGSLNKPKQHILKPRRNPPRHSSHNPPQRHPGVPALPDTKDATPISCPRLQLSGLLAHDWYHVSRLAGHIHRVIAPHVPKWSEHERFCIGVAFLQIGLFCLPDKE</sequence>
<evidence type="ECO:0000256" key="1">
    <source>
        <dbReference type="SAM" id="MobiDB-lite"/>
    </source>
</evidence>
<reference evidence="2" key="2">
    <citation type="journal article" date="2019" name="IMA Fungus">
        <title>Genome sequencing and comparison of five Tilletia species to identify candidate genes for the detection of regulated species infecting wheat.</title>
        <authorList>
            <person name="Nguyen H.D.T."/>
            <person name="Sultana T."/>
            <person name="Kesanakurti P."/>
            <person name="Hambleton S."/>
        </authorList>
    </citation>
    <scope>NUCLEOTIDE SEQUENCE</scope>
    <source>
        <strain evidence="2">DAOMC 236416</strain>
    </source>
</reference>
<dbReference type="AlphaFoldDB" id="A0A177TE48"/>
<evidence type="ECO:0000313" key="3">
    <source>
        <dbReference type="Proteomes" id="UP000077521"/>
    </source>
</evidence>
<dbReference type="EMBL" id="LWDF02000269">
    <property type="protein sequence ID" value="KAE8250968.1"/>
    <property type="molecule type" value="Genomic_DNA"/>
</dbReference>
<comment type="caution">
    <text evidence="2">The sequence shown here is derived from an EMBL/GenBank/DDBJ whole genome shotgun (WGS) entry which is preliminary data.</text>
</comment>
<keyword evidence="3" id="KW-1185">Reference proteome</keyword>
<evidence type="ECO:0000313" key="2">
    <source>
        <dbReference type="EMBL" id="KAE8250968.1"/>
    </source>
</evidence>
<dbReference type="Proteomes" id="UP000077521">
    <property type="component" value="Unassembled WGS sequence"/>
</dbReference>
<name>A0A177TE48_9BASI</name>
<organism evidence="2 3">
    <name type="scientific">Tilletia indica</name>
    <dbReference type="NCBI Taxonomy" id="43049"/>
    <lineage>
        <taxon>Eukaryota</taxon>
        <taxon>Fungi</taxon>
        <taxon>Dikarya</taxon>
        <taxon>Basidiomycota</taxon>
        <taxon>Ustilaginomycotina</taxon>
        <taxon>Exobasidiomycetes</taxon>
        <taxon>Tilletiales</taxon>
        <taxon>Tilletiaceae</taxon>
        <taxon>Tilletia</taxon>
    </lineage>
</organism>
<gene>
    <name evidence="2" type="ORF">A4X13_0g4220</name>
</gene>
<protein>
    <submittedName>
        <fullName evidence="2">Uncharacterized protein</fullName>
    </submittedName>
</protein>
<reference evidence="2" key="1">
    <citation type="submission" date="2016-04" db="EMBL/GenBank/DDBJ databases">
        <authorList>
            <person name="Nguyen H.D."/>
            <person name="Samba Siva P."/>
            <person name="Cullis J."/>
            <person name="Levesque C.A."/>
            <person name="Hambleton S."/>
        </authorList>
    </citation>
    <scope>NUCLEOTIDE SEQUENCE</scope>
    <source>
        <strain evidence="2">DAOMC 236416</strain>
    </source>
</reference>